<keyword evidence="2" id="KW-1185">Reference proteome</keyword>
<comment type="caution">
    <text evidence="1">The sequence shown here is derived from an EMBL/GenBank/DDBJ whole genome shotgun (WGS) entry which is preliminary data.</text>
</comment>
<proteinExistence type="predicted"/>
<reference evidence="1" key="1">
    <citation type="journal article" date="2022" name="bioRxiv">
        <title>Sequencing and chromosome-scale assembly of the giantPleurodeles waltlgenome.</title>
        <authorList>
            <person name="Brown T."/>
            <person name="Elewa A."/>
            <person name="Iarovenko S."/>
            <person name="Subramanian E."/>
            <person name="Araus A.J."/>
            <person name="Petzold A."/>
            <person name="Susuki M."/>
            <person name="Suzuki K.-i.T."/>
            <person name="Hayashi T."/>
            <person name="Toyoda A."/>
            <person name="Oliveira C."/>
            <person name="Osipova E."/>
            <person name="Leigh N.D."/>
            <person name="Simon A."/>
            <person name="Yun M.H."/>
        </authorList>
    </citation>
    <scope>NUCLEOTIDE SEQUENCE</scope>
    <source>
        <strain evidence="1">20211129_DDA</strain>
        <tissue evidence="1">Liver</tissue>
    </source>
</reference>
<evidence type="ECO:0000313" key="1">
    <source>
        <dbReference type="EMBL" id="KAJ1146088.1"/>
    </source>
</evidence>
<accession>A0AAV7R5R2</accession>
<protein>
    <submittedName>
        <fullName evidence="1">Uncharacterized protein</fullName>
    </submittedName>
</protein>
<organism evidence="1 2">
    <name type="scientific">Pleurodeles waltl</name>
    <name type="common">Iberian ribbed newt</name>
    <dbReference type="NCBI Taxonomy" id="8319"/>
    <lineage>
        <taxon>Eukaryota</taxon>
        <taxon>Metazoa</taxon>
        <taxon>Chordata</taxon>
        <taxon>Craniata</taxon>
        <taxon>Vertebrata</taxon>
        <taxon>Euteleostomi</taxon>
        <taxon>Amphibia</taxon>
        <taxon>Batrachia</taxon>
        <taxon>Caudata</taxon>
        <taxon>Salamandroidea</taxon>
        <taxon>Salamandridae</taxon>
        <taxon>Pleurodelinae</taxon>
        <taxon>Pleurodeles</taxon>
    </lineage>
</organism>
<gene>
    <name evidence="1" type="ORF">NDU88_012370</name>
</gene>
<sequence length="119" mass="13474">MLRTIVNAMKHGKKIVIELQQNSTCAAHPLKNAENCHVHKITQVNVIVLDSKDRQMKPEDLFPFMSKGVRMPRDIASEGEGKAALQYHCFRFTPLELVSAGSHLTPESLETAFNWQIEM</sequence>
<dbReference type="Proteomes" id="UP001066276">
    <property type="component" value="Chromosome 6"/>
</dbReference>
<dbReference type="AlphaFoldDB" id="A0AAV7R5R2"/>
<name>A0AAV7R5R2_PLEWA</name>
<evidence type="ECO:0000313" key="2">
    <source>
        <dbReference type="Proteomes" id="UP001066276"/>
    </source>
</evidence>
<dbReference type="EMBL" id="JANPWB010000010">
    <property type="protein sequence ID" value="KAJ1146088.1"/>
    <property type="molecule type" value="Genomic_DNA"/>
</dbReference>